<dbReference type="Proteomes" id="UP001148737">
    <property type="component" value="Unassembled WGS sequence"/>
</dbReference>
<evidence type="ECO:0000313" key="1">
    <source>
        <dbReference type="EMBL" id="KAJ3491339.1"/>
    </source>
</evidence>
<gene>
    <name evidence="1" type="ORF">NLG97_g5606</name>
</gene>
<reference evidence="1" key="1">
    <citation type="submission" date="2022-07" db="EMBL/GenBank/DDBJ databases">
        <title>Genome Sequence of Lecanicillium saksenae.</title>
        <authorList>
            <person name="Buettner E."/>
        </authorList>
    </citation>
    <scope>NUCLEOTIDE SEQUENCE</scope>
    <source>
        <strain evidence="1">VT-O1</strain>
    </source>
</reference>
<name>A0ACC1QV64_9HYPO</name>
<keyword evidence="2" id="KW-1185">Reference proteome</keyword>
<evidence type="ECO:0000313" key="2">
    <source>
        <dbReference type="Proteomes" id="UP001148737"/>
    </source>
</evidence>
<protein>
    <submittedName>
        <fullName evidence="1">Uncharacterized protein</fullName>
    </submittedName>
</protein>
<sequence>MNPAADAVASGLLSESCIWLFGSLAYSFEDAAFKDLCSKIHENESNSWLLECISNLPKLYEQANSEMGLQDTTADAGTVLSTLVDVVNCFATAHGAVELNFPLQSTVLIPLAIVSQLADFSMLFTQRRGSPDSQTTEWHRETNGKEVMGLCTGILSALAVASSQSFDEFKQHAMAAVHIDLYGAFHASSNEDLVNRLIAFCASHGDFQLPNASKLNIQVRSGVSSGKEHGIVTAEDGPLHAYALKCILQDRCHWFDTFSATLQEHESKVDNKTAQNIKLLVFGPNSSVPSSLLPKITLLRAGVRTRNVGGNDRQPAGVGKRPWAATDIAVVGMACKVAGADDIDEFWDLLVEGTSQHQDLADSSRIPFQNARSRAKGNASLEQRRWFANLIRGHDEFDHRFFKKTARESAAMDPQQRQLLQIAYQAVQQSSYFGTPTAERESHVGCFVGVCQTDYENNIACHPPGSFTATGNLRGFLAGKVSHYFGWTGPGLAIDTACSSSLVAVHQACNSILSGECSMALACGSHVITCPDMFQNLAAAQFLSPTGQCKPFDAKADGYCRGEGVGAVFLKRLDTALADKDQILGVIAGTAVQQNQNCTPLFVPNGPSLSNLFERVLKKADTRPEHVSVVEAHGTGTAVGDPAEYGSIRQVLGGERRAGDRSNLLVTSVKGLVGHLECTSGIISLIKVLLMMRNNAVPPQASFTEASPALLAKSTDHMQVPTSLHPWDADFKIALVNNYGASGSNAAAVVMQPPKPVDLHPRTRLPGGDNAPRDGIMYPFWISAHDEDSIRRYAGALKKLVVDSSATRQPPTVATISFSLEHQSNRDLQCGLLFKAGSAKELEMRLTDVENYTSEATASELTSVRPPTTERPRVVLCFGGQVSTFIGIDRGVYENVAIFRKHLHDVDEAIQGHDGGSIFPSVFQRTPIADTVVLQTALFATQYACAKSWMDCGIQPVSIVGHSFGELTALCVSEVLSLEDTVKMIVRRATAVRDHWGPDPGSMVAVDGELGDVAALLTQVNRRSGELRGTPASIACYNGPRSFTLAGPARAMEEVVTKLRHTVEGSAVKSKQLNVTNSFHCALVDPILDHLHEVGRDLTFHQPSIHVESATESAAPLQFKASFVADHMRKPVYFDHAVRRISEQFSSSSSPLVFLEAGTNSGITSLAARVLRESAVDRSYGFHGLDLCKEGSGWNSLVKTTQALWESGIDCKFWAHHKFQRENHDDPGYLLLPPYQFNPHSHWLDLKQREELDSERNSTQRQDDSLIQIVSQNSAAGTMEAQFHVNTQHTTYLEMLSGHNTIRAAPICPAAMQIGLVSQAFSILHPDYHATETVPHARSIEYHSPICPNSNTQLWIHVSARSNEPEAEWNFTIFSAAGADGDRSVHTIGCLSFVRPSNMALQAQLETFSRLVRHDRVVEMLESTLANDVLGPRAIYKLFADVVDYSMKYQGIQKLACFERESAARIIRKELTSTTFISSLRDAYLSDAFFQPGGVCVNCLADGAADSVYLAHKIQQWIQQPMRTSSKEFHAFTSHSKISSDQWLTDVFVFDAADGSLVQVILGLSFVKIPRAAMQRTLARMSNIPTSVRQAAPQNIDTTATSTASRGACKTSSVPLPATPKERADAREKAPSTSFKSTGPDISAVFAQLRTIASELMGAPEDRIRDNDSLLDLGVDSLTGMELINEIESSFQVRLPTTTVLSLSDFASLAQSVAGAIGQQQPAQSQNSTHEHEASPGRTEDEASDGTGNDCLTSGPNTPRTSAQRPPPGARMAKKNRK</sequence>
<proteinExistence type="predicted"/>
<comment type="caution">
    <text evidence="1">The sequence shown here is derived from an EMBL/GenBank/DDBJ whole genome shotgun (WGS) entry which is preliminary data.</text>
</comment>
<dbReference type="EMBL" id="JANAKD010000649">
    <property type="protein sequence ID" value="KAJ3491339.1"/>
    <property type="molecule type" value="Genomic_DNA"/>
</dbReference>
<organism evidence="1 2">
    <name type="scientific">Lecanicillium saksenae</name>
    <dbReference type="NCBI Taxonomy" id="468837"/>
    <lineage>
        <taxon>Eukaryota</taxon>
        <taxon>Fungi</taxon>
        <taxon>Dikarya</taxon>
        <taxon>Ascomycota</taxon>
        <taxon>Pezizomycotina</taxon>
        <taxon>Sordariomycetes</taxon>
        <taxon>Hypocreomycetidae</taxon>
        <taxon>Hypocreales</taxon>
        <taxon>Cordycipitaceae</taxon>
        <taxon>Lecanicillium</taxon>
    </lineage>
</organism>
<accession>A0ACC1QV64</accession>